<dbReference type="GO" id="GO:0071555">
    <property type="term" value="P:cell wall organization"/>
    <property type="evidence" value="ECO:0007669"/>
    <property type="project" value="UniProtKB-KW"/>
</dbReference>
<keyword evidence="11" id="KW-0624">Polysaccharide degradation</keyword>
<evidence type="ECO:0000259" key="16">
    <source>
        <dbReference type="PROSITE" id="PS51677"/>
    </source>
</evidence>
<dbReference type="InterPro" id="IPR050248">
    <property type="entry name" value="Polysacc_deacetylase_ArnD"/>
</dbReference>
<dbReference type="AlphaFoldDB" id="A0A9P6H621"/>
<protein>
    <recommendedName>
        <fullName evidence="12">chitin deacetylase</fullName>
        <ecNumber evidence="12">3.5.1.41</ecNumber>
    </recommendedName>
</protein>
<keyword evidence="10" id="KW-0961">Cell wall biogenesis/degradation</keyword>
<evidence type="ECO:0000256" key="12">
    <source>
        <dbReference type="ARBA" id="ARBA00024056"/>
    </source>
</evidence>
<feature type="signal peptide" evidence="15">
    <location>
        <begin position="1"/>
        <end position="18"/>
    </location>
</feature>
<evidence type="ECO:0000256" key="14">
    <source>
        <dbReference type="SAM" id="MobiDB-lite"/>
    </source>
</evidence>
<evidence type="ECO:0000256" key="3">
    <source>
        <dbReference type="ARBA" id="ARBA00022475"/>
    </source>
</evidence>
<keyword evidence="9" id="KW-0449">Lipoprotein</keyword>
<dbReference type="GO" id="GO:0000272">
    <property type="term" value="P:polysaccharide catabolic process"/>
    <property type="evidence" value="ECO:0007669"/>
    <property type="project" value="UniProtKB-KW"/>
</dbReference>
<comment type="caution">
    <text evidence="17">The sequence shown here is derived from an EMBL/GenBank/DDBJ whole genome shotgun (WGS) entry which is preliminary data.</text>
</comment>
<dbReference type="GO" id="GO:0005886">
    <property type="term" value="C:plasma membrane"/>
    <property type="evidence" value="ECO:0007669"/>
    <property type="project" value="UniProtKB-SubCell"/>
</dbReference>
<dbReference type="Gene3D" id="3.20.20.370">
    <property type="entry name" value="Glycoside hydrolase/deacetylase"/>
    <property type="match status" value="1"/>
</dbReference>
<dbReference type="EMBL" id="WIUZ02000017">
    <property type="protein sequence ID" value="KAF9780205.1"/>
    <property type="molecule type" value="Genomic_DNA"/>
</dbReference>
<keyword evidence="8" id="KW-0170">Cobalt</keyword>
<dbReference type="GO" id="GO:0098552">
    <property type="term" value="C:side of membrane"/>
    <property type="evidence" value="ECO:0007669"/>
    <property type="project" value="UniProtKB-KW"/>
</dbReference>
<evidence type="ECO:0000256" key="2">
    <source>
        <dbReference type="ARBA" id="ARBA00004609"/>
    </source>
</evidence>
<dbReference type="Proteomes" id="UP000736335">
    <property type="component" value="Unassembled WGS sequence"/>
</dbReference>
<comment type="catalytic activity">
    <reaction evidence="13">
        <text>[(1-&gt;4)-N-acetyl-beta-D-glucosaminyl](n) + n H2O = chitosan + n acetate</text>
        <dbReference type="Rhea" id="RHEA:10464"/>
        <dbReference type="Rhea" id="RHEA-COMP:9593"/>
        <dbReference type="Rhea" id="RHEA-COMP:9597"/>
        <dbReference type="ChEBI" id="CHEBI:15377"/>
        <dbReference type="ChEBI" id="CHEBI:17029"/>
        <dbReference type="ChEBI" id="CHEBI:30089"/>
        <dbReference type="ChEBI" id="CHEBI:57704"/>
        <dbReference type="EC" id="3.5.1.41"/>
    </reaction>
    <physiologicalReaction direction="left-to-right" evidence="13">
        <dbReference type="Rhea" id="RHEA:10465"/>
    </physiologicalReaction>
</comment>
<evidence type="ECO:0000256" key="7">
    <source>
        <dbReference type="ARBA" id="ARBA00023277"/>
    </source>
</evidence>
<dbReference type="GO" id="GO:0004099">
    <property type="term" value="F:chitin deacetylase activity"/>
    <property type="evidence" value="ECO:0007669"/>
    <property type="project" value="UniProtKB-EC"/>
</dbReference>
<evidence type="ECO:0000256" key="6">
    <source>
        <dbReference type="ARBA" id="ARBA00023136"/>
    </source>
</evidence>
<feature type="compositionally biased region" description="Low complexity" evidence="14">
    <location>
        <begin position="390"/>
        <end position="399"/>
    </location>
</feature>
<evidence type="ECO:0000256" key="15">
    <source>
        <dbReference type="SAM" id="SignalP"/>
    </source>
</evidence>
<evidence type="ECO:0000256" key="4">
    <source>
        <dbReference type="ARBA" id="ARBA00022622"/>
    </source>
</evidence>
<feature type="compositionally biased region" description="Low complexity" evidence="14">
    <location>
        <begin position="371"/>
        <end position="382"/>
    </location>
</feature>
<keyword evidence="4" id="KW-0325">Glycoprotein</keyword>
<comment type="cofactor">
    <cofactor evidence="1">
        <name>Co(2+)</name>
        <dbReference type="ChEBI" id="CHEBI:48828"/>
    </cofactor>
</comment>
<dbReference type="GO" id="GO:0009272">
    <property type="term" value="P:fungal-type cell wall biogenesis"/>
    <property type="evidence" value="ECO:0007669"/>
    <property type="project" value="UniProtKB-ARBA"/>
</dbReference>
<gene>
    <name evidence="17" type="ORF">BJ322DRAFT_320972</name>
</gene>
<dbReference type="OrthoDB" id="407355at2759"/>
<keyword evidence="18" id="KW-1185">Reference proteome</keyword>
<reference evidence="17" key="2">
    <citation type="submission" date="2020-11" db="EMBL/GenBank/DDBJ databases">
        <authorList>
            <consortium name="DOE Joint Genome Institute"/>
            <person name="Kuo A."/>
            <person name="Miyauchi S."/>
            <person name="Kiss E."/>
            <person name="Drula E."/>
            <person name="Kohler A."/>
            <person name="Sanchez-Garcia M."/>
            <person name="Andreopoulos B."/>
            <person name="Barry K.W."/>
            <person name="Bonito G."/>
            <person name="Buee M."/>
            <person name="Carver A."/>
            <person name="Chen C."/>
            <person name="Cichocki N."/>
            <person name="Clum A."/>
            <person name="Culley D."/>
            <person name="Crous P.W."/>
            <person name="Fauchery L."/>
            <person name="Girlanda M."/>
            <person name="Hayes R."/>
            <person name="Keri Z."/>
            <person name="Labutti K."/>
            <person name="Lipzen A."/>
            <person name="Lombard V."/>
            <person name="Magnuson J."/>
            <person name="Maillard F."/>
            <person name="Morin E."/>
            <person name="Murat C."/>
            <person name="Nolan M."/>
            <person name="Ohm R."/>
            <person name="Pangilinan J."/>
            <person name="Pereira M."/>
            <person name="Perotto S."/>
            <person name="Peter M."/>
            <person name="Riley R."/>
            <person name="Sitrit Y."/>
            <person name="Stielow B."/>
            <person name="Szollosi G."/>
            <person name="Zifcakova L."/>
            <person name="Stursova M."/>
            <person name="Spatafora J.W."/>
            <person name="Tedersoo L."/>
            <person name="Vaario L.-M."/>
            <person name="Yamada A."/>
            <person name="Yan M."/>
            <person name="Wang P."/>
            <person name="Xu J."/>
            <person name="Bruns T."/>
            <person name="Baldrian P."/>
            <person name="Vilgalys R."/>
            <person name="Henrissat B."/>
            <person name="Grigoriev I.V."/>
            <person name="Hibbett D."/>
            <person name="Nagy L.G."/>
            <person name="Martin F.M."/>
        </authorList>
    </citation>
    <scope>NUCLEOTIDE SEQUENCE</scope>
    <source>
        <strain evidence="17">UH-Tt-Lm1</strain>
    </source>
</reference>
<organism evidence="17 18">
    <name type="scientific">Thelephora terrestris</name>
    <dbReference type="NCBI Taxonomy" id="56493"/>
    <lineage>
        <taxon>Eukaryota</taxon>
        <taxon>Fungi</taxon>
        <taxon>Dikarya</taxon>
        <taxon>Basidiomycota</taxon>
        <taxon>Agaricomycotina</taxon>
        <taxon>Agaricomycetes</taxon>
        <taxon>Thelephorales</taxon>
        <taxon>Thelephoraceae</taxon>
        <taxon>Thelephora</taxon>
    </lineage>
</organism>
<evidence type="ECO:0000256" key="9">
    <source>
        <dbReference type="ARBA" id="ARBA00023288"/>
    </source>
</evidence>
<dbReference type="Pfam" id="PF01522">
    <property type="entry name" value="Polysacc_deac_1"/>
    <property type="match status" value="1"/>
</dbReference>
<dbReference type="PROSITE" id="PS51677">
    <property type="entry name" value="NODB"/>
    <property type="match status" value="1"/>
</dbReference>
<accession>A0A9P6H621</accession>
<feature type="domain" description="NodB homology" evidence="16">
    <location>
        <begin position="148"/>
        <end position="336"/>
    </location>
</feature>
<dbReference type="GO" id="GO:0006032">
    <property type="term" value="P:chitin catabolic process"/>
    <property type="evidence" value="ECO:0007669"/>
    <property type="project" value="UniProtKB-KW"/>
</dbReference>
<keyword evidence="3" id="KW-1003">Cell membrane</keyword>
<dbReference type="InterPro" id="IPR002509">
    <property type="entry name" value="NODB_dom"/>
</dbReference>
<evidence type="ECO:0000256" key="1">
    <source>
        <dbReference type="ARBA" id="ARBA00001941"/>
    </source>
</evidence>
<sequence>MVLPVLSALLVLPFLVLAHPTPNSDGPEVVKRSLPSRWYQERGHPVEKLFMRQTEPTDGVNYPAIGSPQWSQGYPPVPPDPTQMPQEWTNALNAAVNAGKIPNIPPSTSTNPQNPTPVYEGVNPGDPSVCSASYGCRAPGDIWDAPNGTIGISFDDGPSLGSDLLYTFLEGNKIPSTHFMIGTNILNNPTLFSRAFQELHSDIAVHTWSHRYMTTLSNAEVVAEFGWTMEIIKNSTGGRLPRYWRPPYGDTDNRVRAIASEVFGLQTIIWNHDTLDWSLTTQGGTTAEAINASMTQWLTGPKSPGLLILEHELTDNSAQAFIDAYPLISTTGWNILSTAQMEGQTVYLNSKDGLSPVQPFNGVLGAQYSNTPTTSSTVVPSSTAPPPAPSNTTANSNTSQSDKNKNGSTQSFVSKLAGVLGGMILTVAFYA</sequence>
<dbReference type="PANTHER" id="PTHR10587">
    <property type="entry name" value="GLYCOSYL TRANSFERASE-RELATED"/>
    <property type="match status" value="1"/>
</dbReference>
<dbReference type="EC" id="3.5.1.41" evidence="12"/>
<name>A0A9P6H621_9AGAM</name>
<evidence type="ECO:0000313" key="17">
    <source>
        <dbReference type="EMBL" id="KAF9780205.1"/>
    </source>
</evidence>
<evidence type="ECO:0000313" key="18">
    <source>
        <dbReference type="Proteomes" id="UP000736335"/>
    </source>
</evidence>
<keyword evidence="7" id="KW-0119">Carbohydrate metabolism</keyword>
<feature type="chain" id="PRO_5040220051" description="chitin deacetylase" evidence="15">
    <location>
        <begin position="19"/>
        <end position="431"/>
    </location>
</feature>
<dbReference type="SUPFAM" id="SSF88713">
    <property type="entry name" value="Glycoside hydrolase/deacetylase"/>
    <property type="match status" value="1"/>
</dbReference>
<keyword evidence="15" id="KW-0732">Signal</keyword>
<comment type="subcellular location">
    <subcellularLocation>
        <location evidence="2">Cell membrane</location>
        <topology evidence="2">Lipid-anchor</topology>
        <topology evidence="2">GPI-anchor</topology>
    </subcellularLocation>
</comment>
<keyword evidence="6" id="KW-0472">Membrane</keyword>
<evidence type="ECO:0000256" key="8">
    <source>
        <dbReference type="ARBA" id="ARBA00023285"/>
    </source>
</evidence>
<dbReference type="InterPro" id="IPR011330">
    <property type="entry name" value="Glyco_hydro/deAcase_b/a-brl"/>
</dbReference>
<evidence type="ECO:0000256" key="11">
    <source>
        <dbReference type="ARBA" id="ARBA00023326"/>
    </source>
</evidence>
<proteinExistence type="predicted"/>
<evidence type="ECO:0000256" key="13">
    <source>
        <dbReference type="ARBA" id="ARBA00048494"/>
    </source>
</evidence>
<dbReference type="PANTHER" id="PTHR10587:SF135">
    <property type="entry name" value="CHITIN DEACETYLASE 3"/>
    <property type="match status" value="1"/>
</dbReference>
<keyword evidence="4" id="KW-0336">GPI-anchor</keyword>
<evidence type="ECO:0000256" key="5">
    <source>
        <dbReference type="ARBA" id="ARBA00023024"/>
    </source>
</evidence>
<feature type="region of interest" description="Disordered" evidence="14">
    <location>
        <begin position="371"/>
        <end position="408"/>
    </location>
</feature>
<evidence type="ECO:0000256" key="10">
    <source>
        <dbReference type="ARBA" id="ARBA00023316"/>
    </source>
</evidence>
<reference evidence="17" key="1">
    <citation type="journal article" date="2020" name="Nat. Commun.">
        <title>Large-scale genome sequencing of mycorrhizal fungi provides insights into the early evolution of symbiotic traits.</title>
        <authorList>
            <person name="Miyauchi S."/>
            <person name="Kiss E."/>
            <person name="Kuo A."/>
            <person name="Drula E."/>
            <person name="Kohler A."/>
            <person name="Sanchez-Garcia M."/>
            <person name="Morin E."/>
            <person name="Andreopoulos B."/>
            <person name="Barry K.W."/>
            <person name="Bonito G."/>
            <person name="Buee M."/>
            <person name="Carver A."/>
            <person name="Chen C."/>
            <person name="Cichocki N."/>
            <person name="Clum A."/>
            <person name="Culley D."/>
            <person name="Crous P.W."/>
            <person name="Fauchery L."/>
            <person name="Girlanda M."/>
            <person name="Hayes R.D."/>
            <person name="Keri Z."/>
            <person name="LaButti K."/>
            <person name="Lipzen A."/>
            <person name="Lombard V."/>
            <person name="Magnuson J."/>
            <person name="Maillard F."/>
            <person name="Murat C."/>
            <person name="Nolan M."/>
            <person name="Ohm R.A."/>
            <person name="Pangilinan J."/>
            <person name="Pereira M.F."/>
            <person name="Perotto S."/>
            <person name="Peter M."/>
            <person name="Pfister S."/>
            <person name="Riley R."/>
            <person name="Sitrit Y."/>
            <person name="Stielow J.B."/>
            <person name="Szollosi G."/>
            <person name="Zifcakova L."/>
            <person name="Stursova M."/>
            <person name="Spatafora J.W."/>
            <person name="Tedersoo L."/>
            <person name="Vaario L.M."/>
            <person name="Yamada A."/>
            <person name="Yan M."/>
            <person name="Wang P."/>
            <person name="Xu J."/>
            <person name="Bruns T."/>
            <person name="Baldrian P."/>
            <person name="Vilgalys R."/>
            <person name="Dunand C."/>
            <person name="Henrissat B."/>
            <person name="Grigoriev I.V."/>
            <person name="Hibbett D."/>
            <person name="Nagy L.G."/>
            <person name="Martin F.M."/>
        </authorList>
    </citation>
    <scope>NUCLEOTIDE SEQUENCE</scope>
    <source>
        <strain evidence="17">UH-Tt-Lm1</strain>
    </source>
</reference>
<keyword evidence="5" id="KW-0146">Chitin degradation</keyword>